<dbReference type="RefSeq" id="WP_089671365.1">
    <property type="nucleotide sequence ID" value="NZ_CP024845.1"/>
</dbReference>
<name>A0A1H6SRG2_9EURY</name>
<accession>A0A2H4Q6C4</accession>
<dbReference type="EMBL" id="FNYR01000005">
    <property type="protein sequence ID" value="SEI66650.1"/>
    <property type="molecule type" value="Genomic_DNA"/>
</dbReference>
<dbReference type="GO" id="GO:0006935">
    <property type="term" value="P:chemotaxis"/>
    <property type="evidence" value="ECO:0007669"/>
    <property type="project" value="InterPro"/>
</dbReference>
<proteinExistence type="predicted"/>
<organism evidence="2 3">
    <name type="scientific">Halohasta litchfieldiae</name>
    <dbReference type="NCBI Taxonomy" id="1073996"/>
    <lineage>
        <taxon>Archaea</taxon>
        <taxon>Methanobacteriati</taxon>
        <taxon>Methanobacteriota</taxon>
        <taxon>Stenosarchaea group</taxon>
        <taxon>Halobacteria</taxon>
        <taxon>Halobacteriales</taxon>
        <taxon>Haloferacaceae</taxon>
        <taxon>Halohasta</taxon>
    </lineage>
</organism>
<accession>A0A1H6SRG2</accession>
<evidence type="ECO:0000313" key="2">
    <source>
        <dbReference type="EMBL" id="SEI66650.1"/>
    </source>
</evidence>
<feature type="compositionally biased region" description="Polar residues" evidence="1">
    <location>
        <begin position="76"/>
        <end position="87"/>
    </location>
</feature>
<dbReference type="STRING" id="1073996.SAMN05444271_10567"/>
<dbReference type="GeneID" id="35003986"/>
<protein>
    <submittedName>
        <fullName evidence="2">HTH domain-containing protein</fullName>
    </submittedName>
</protein>
<dbReference type="OrthoDB" id="337296at2157"/>
<dbReference type="KEGG" id="hae:halTADL_3220"/>
<evidence type="ECO:0000256" key="1">
    <source>
        <dbReference type="SAM" id="MobiDB-lite"/>
    </source>
</evidence>
<reference evidence="2 3" key="1">
    <citation type="submission" date="2016-10" db="EMBL/GenBank/DDBJ databases">
        <authorList>
            <person name="de Groot N.N."/>
        </authorList>
    </citation>
    <scope>NUCLEOTIDE SEQUENCE [LARGE SCALE GENOMIC DNA]</scope>
    <source>
        <strain evidence="2 3">DSM 22187</strain>
    </source>
</reference>
<dbReference type="Proteomes" id="UP000198888">
    <property type="component" value="Unassembled WGS sequence"/>
</dbReference>
<dbReference type="InterPro" id="IPR007381">
    <property type="entry name" value="CheF1/F2"/>
</dbReference>
<keyword evidence="3" id="KW-1185">Reference proteome</keyword>
<dbReference type="PANTHER" id="PTHR42201:SF1">
    <property type="entry name" value="TAXIS PROTEIN"/>
    <property type="match status" value="1"/>
</dbReference>
<evidence type="ECO:0000313" key="3">
    <source>
        <dbReference type="Proteomes" id="UP000198888"/>
    </source>
</evidence>
<dbReference type="AlphaFoldDB" id="A0A1H6SRG2"/>
<feature type="region of interest" description="Disordered" evidence="1">
    <location>
        <begin position="49"/>
        <end position="126"/>
    </location>
</feature>
<dbReference type="PANTHER" id="PTHR42201">
    <property type="entry name" value="TAXIS PROTEIN"/>
    <property type="match status" value="1"/>
</dbReference>
<dbReference type="Pfam" id="PF04283">
    <property type="entry name" value="CheF-arch"/>
    <property type="match status" value="1"/>
</dbReference>
<feature type="compositionally biased region" description="Polar residues" evidence="1">
    <location>
        <begin position="95"/>
        <end position="110"/>
    </location>
</feature>
<gene>
    <name evidence="2" type="ORF">SAMN05444271_10567</name>
</gene>
<sequence>MTSSVDSSFNVADLGDRMHLDRDSELVDEDGAAVTLQQWVSRREAQRYDALDAESTDQSKGAASREAGSADGRSTAAESHSTNQSGQLDIAPDEGSTSDSEGQTGGTASVDSGGLFDPRERISGDPILTTETTVACSGLADGQPVACRVVLGASELVLARADDTMGEEYTAIPVDSIVDLSPDQIPSEFAETFESTVAIASDEGEGRQLAIIELRGNKQIGFANELFKLILQGCEIIVTHPAKKGGRVLETDPVPGELTVDDRSVSITAADGDDELTIRLSDIIHIGTGKQTYENLRMRGLSIRHLHASKEAAETAIKLRDDRKQKLFERFVRQSYRKRKRKIEQLTITEAFKEVLVALYSASDEMDLSMIIDKNPGELQDVFDSLQDVGLVRMTDDGTVLTGLGRVVVNEKIQDVNT</sequence>